<feature type="transmembrane region" description="Helical" evidence="8">
    <location>
        <begin position="71"/>
        <end position="100"/>
    </location>
</feature>
<name>A0A2M8QCB8_9CHLR</name>
<dbReference type="GO" id="GO:0042773">
    <property type="term" value="P:ATP synthesis coupled electron transport"/>
    <property type="evidence" value="ECO:0007669"/>
    <property type="project" value="InterPro"/>
</dbReference>
<dbReference type="AlphaFoldDB" id="A0A2M8QCB8"/>
<proteinExistence type="inferred from homology"/>
<dbReference type="PANTHER" id="PTHR42703">
    <property type="entry name" value="NADH DEHYDROGENASE"/>
    <property type="match status" value="1"/>
</dbReference>
<evidence type="ECO:0000313" key="10">
    <source>
        <dbReference type="EMBL" id="PJF47461.1"/>
    </source>
</evidence>
<comment type="caution">
    <text evidence="10">The sequence shown here is derived from an EMBL/GenBank/DDBJ whole genome shotgun (WGS) entry which is preliminary data.</text>
</comment>
<dbReference type="Proteomes" id="UP000230790">
    <property type="component" value="Unassembled WGS sequence"/>
</dbReference>
<evidence type="ECO:0000256" key="3">
    <source>
        <dbReference type="ARBA" id="ARBA00022475"/>
    </source>
</evidence>
<feature type="transmembrane region" description="Helical" evidence="8">
    <location>
        <begin position="243"/>
        <end position="260"/>
    </location>
</feature>
<evidence type="ECO:0000256" key="1">
    <source>
        <dbReference type="ARBA" id="ARBA00004651"/>
    </source>
</evidence>
<feature type="transmembrane region" description="Helical" evidence="8">
    <location>
        <begin position="165"/>
        <end position="187"/>
    </location>
</feature>
<gene>
    <name evidence="10" type="ORF">CUN48_08630</name>
</gene>
<feature type="transmembrane region" description="Helical" evidence="8">
    <location>
        <begin position="207"/>
        <end position="231"/>
    </location>
</feature>
<evidence type="ECO:0000256" key="2">
    <source>
        <dbReference type="ARBA" id="ARBA00005346"/>
    </source>
</evidence>
<reference evidence="10 11" key="1">
    <citation type="submission" date="2017-11" db="EMBL/GenBank/DDBJ databases">
        <title>Evolution of Phototrophy in the Chloroflexi Phylum Driven by Horizontal Gene Transfer.</title>
        <authorList>
            <person name="Ward L.M."/>
            <person name="Hemp J."/>
            <person name="Shih P.M."/>
            <person name="Mcglynn S.E."/>
            <person name="Fischer W."/>
        </authorList>
    </citation>
    <scope>NUCLEOTIDE SEQUENCE [LARGE SCALE GENOMIC DNA]</scope>
    <source>
        <strain evidence="10">JP3_7</strain>
    </source>
</reference>
<dbReference type="InterPro" id="IPR050586">
    <property type="entry name" value="CPA3_Na-H_Antiporter_D"/>
</dbReference>
<keyword evidence="6 8" id="KW-0472">Membrane</keyword>
<sequence length="514" mass="55189">MMPSLLAILPIIIPLTAAAIALLLRRNFRLQAAWAFGAMLTAFGASAYLLWTVWSTGRPVVYQMGRWPAPFGISITADLLSATMAVMVQLVFVFGFIYALGAKDKAVHHSTFYPLFLCLVTGLTGGMLTGDVFNLFVMVELIVISGTVLTAMSDDRYGPEAAYKYFLISTVASFCLLFGVGCLYMSYGTLNMADLAARIAADQTPALLPAAIVFLAVTFMIKSAVVPFHFWQPDFHTASPTPVSAMLSSVVVKIGVYGFLRLTTLLMPHADWLRTLLIALGIVGIVFGGLGAAGTHNAKRMFAYSTLAQIGFIHVGVGWGTPLSLTAAIVFTFNHALIKSTLLMLSGYLASRAPVKTASFGVLRGTGKYAPLAGVLFFVGGMALAGIPPTNGFISKLTLFQSGIQAAQSGSVNGTLTYWVPLLLLGLSSIITLVYVFRALMKIWWEPFKPDVPVGKVKSSGDSLLAPSLMIATCIALGVWAQPLLQLSQDTSEWIRQPQAYVQAVLGERTGWLK</sequence>
<dbReference type="PANTHER" id="PTHR42703:SF1">
    <property type="entry name" value="NA(+)_H(+) ANTIPORTER SUBUNIT D1"/>
    <property type="match status" value="1"/>
</dbReference>
<feature type="transmembrane region" description="Helical" evidence="8">
    <location>
        <begin position="6"/>
        <end position="25"/>
    </location>
</feature>
<dbReference type="PRINTS" id="PR01437">
    <property type="entry name" value="NUOXDRDTASE4"/>
</dbReference>
<evidence type="ECO:0000259" key="9">
    <source>
        <dbReference type="Pfam" id="PF00361"/>
    </source>
</evidence>
<accession>A0A2M8QCB8</accession>
<keyword evidence="5 8" id="KW-1133">Transmembrane helix</keyword>
<evidence type="ECO:0000256" key="7">
    <source>
        <dbReference type="RuleBase" id="RU000320"/>
    </source>
</evidence>
<evidence type="ECO:0000256" key="4">
    <source>
        <dbReference type="ARBA" id="ARBA00022692"/>
    </source>
</evidence>
<dbReference type="GO" id="GO:0005886">
    <property type="term" value="C:plasma membrane"/>
    <property type="evidence" value="ECO:0007669"/>
    <property type="project" value="UniProtKB-SubCell"/>
</dbReference>
<comment type="similarity">
    <text evidence="2">Belongs to the CPA3 antiporters (TC 2.A.63) subunit D family.</text>
</comment>
<feature type="transmembrane region" description="Helical" evidence="8">
    <location>
        <begin position="112"/>
        <end position="129"/>
    </location>
</feature>
<feature type="domain" description="NADH:quinone oxidoreductase/Mrp antiporter transmembrane" evidence="9">
    <location>
        <begin position="130"/>
        <end position="407"/>
    </location>
</feature>
<feature type="transmembrane region" description="Helical" evidence="8">
    <location>
        <begin position="272"/>
        <end position="294"/>
    </location>
</feature>
<feature type="transmembrane region" description="Helical" evidence="8">
    <location>
        <begin position="32"/>
        <end position="51"/>
    </location>
</feature>
<keyword evidence="3" id="KW-1003">Cell membrane</keyword>
<evidence type="ECO:0000256" key="5">
    <source>
        <dbReference type="ARBA" id="ARBA00022989"/>
    </source>
</evidence>
<dbReference type="GO" id="GO:0008137">
    <property type="term" value="F:NADH dehydrogenase (ubiquinone) activity"/>
    <property type="evidence" value="ECO:0007669"/>
    <property type="project" value="InterPro"/>
</dbReference>
<feature type="transmembrane region" description="Helical" evidence="8">
    <location>
        <begin position="418"/>
        <end position="441"/>
    </location>
</feature>
<feature type="transmembrane region" description="Helical" evidence="8">
    <location>
        <begin position="369"/>
        <end position="387"/>
    </location>
</feature>
<dbReference type="InterPro" id="IPR001750">
    <property type="entry name" value="ND/Mrp_TM"/>
</dbReference>
<dbReference type="EMBL" id="PGTN01000048">
    <property type="protein sequence ID" value="PJF47461.1"/>
    <property type="molecule type" value="Genomic_DNA"/>
</dbReference>
<comment type="subcellular location">
    <subcellularLocation>
        <location evidence="1">Cell membrane</location>
        <topology evidence="1">Multi-pass membrane protein</topology>
    </subcellularLocation>
    <subcellularLocation>
        <location evidence="7">Membrane</location>
        <topology evidence="7">Multi-pass membrane protein</topology>
    </subcellularLocation>
</comment>
<dbReference type="Pfam" id="PF00361">
    <property type="entry name" value="Proton_antipo_M"/>
    <property type="match status" value="1"/>
</dbReference>
<keyword evidence="4 7" id="KW-0812">Transmembrane</keyword>
<organism evidence="10 11">
    <name type="scientific">Candidatus Thermofonsia Clade 3 bacterium</name>
    <dbReference type="NCBI Taxonomy" id="2364212"/>
    <lineage>
        <taxon>Bacteria</taxon>
        <taxon>Bacillati</taxon>
        <taxon>Chloroflexota</taxon>
        <taxon>Candidatus Thermofontia</taxon>
        <taxon>Candidatus Thermofonsia Clade 3</taxon>
    </lineage>
</organism>
<evidence type="ECO:0000256" key="6">
    <source>
        <dbReference type="ARBA" id="ARBA00023136"/>
    </source>
</evidence>
<dbReference type="InterPro" id="IPR003918">
    <property type="entry name" value="NADH_UbQ_OxRdtase"/>
</dbReference>
<evidence type="ECO:0000313" key="11">
    <source>
        <dbReference type="Proteomes" id="UP000230790"/>
    </source>
</evidence>
<evidence type="ECO:0000256" key="8">
    <source>
        <dbReference type="SAM" id="Phobius"/>
    </source>
</evidence>
<protein>
    <recommendedName>
        <fullName evidence="9">NADH:quinone oxidoreductase/Mrp antiporter transmembrane domain-containing protein</fullName>
    </recommendedName>
</protein>